<sequence length="78" mass="8849">MADFSPRDSTIGTFGVLSSTVIWGPDARKISAPLLTNSMRHRSNKGQLEQFQEKCEAVFRTELRKNKNLERFCVSMKG</sequence>
<dbReference type="Proteomes" id="UP000291866">
    <property type="component" value="Unassembled WGS sequence"/>
</dbReference>
<evidence type="ECO:0000313" key="2">
    <source>
        <dbReference type="Proteomes" id="UP000291866"/>
    </source>
</evidence>
<name>A0A8G2J0V3_RHILV</name>
<comment type="caution">
    <text evidence="1">The sequence shown here is derived from an EMBL/GenBank/DDBJ whole genome shotgun (WGS) entry which is preliminary data.</text>
</comment>
<accession>A0A8G2J0V3</accession>
<protein>
    <submittedName>
        <fullName evidence="1">Uncharacterized protein</fullName>
    </submittedName>
</protein>
<dbReference type="AlphaFoldDB" id="A0A8G2J0V3"/>
<proteinExistence type="predicted"/>
<dbReference type="EMBL" id="SJLU01000006">
    <property type="protein sequence ID" value="TBX93741.1"/>
    <property type="molecule type" value="Genomic_DNA"/>
</dbReference>
<gene>
    <name evidence="1" type="ORF">E0H31_14585</name>
</gene>
<reference evidence="1 2" key="1">
    <citation type="submission" date="2019-02" db="EMBL/GenBank/DDBJ databases">
        <title>The competitiveness to form nodules shapes the capacities of Rhizobium leguminosarum sv viciae communities to promote symbiosis with specific hosts.</title>
        <authorList>
            <person name="Boivin S."/>
            <person name="Lepetit M."/>
        </authorList>
    </citation>
    <scope>NUCLEOTIDE SEQUENCE [LARGE SCALE GENOMIC DNA]</scope>
    <source>
        <strain evidence="1 2">SPF4F3</strain>
    </source>
</reference>
<evidence type="ECO:0000313" key="1">
    <source>
        <dbReference type="EMBL" id="TBX93741.1"/>
    </source>
</evidence>
<organism evidence="1 2">
    <name type="scientific">Rhizobium leguminosarum bv. viciae</name>
    <dbReference type="NCBI Taxonomy" id="387"/>
    <lineage>
        <taxon>Bacteria</taxon>
        <taxon>Pseudomonadati</taxon>
        <taxon>Pseudomonadota</taxon>
        <taxon>Alphaproteobacteria</taxon>
        <taxon>Hyphomicrobiales</taxon>
        <taxon>Rhizobiaceae</taxon>
        <taxon>Rhizobium/Agrobacterium group</taxon>
        <taxon>Rhizobium</taxon>
    </lineage>
</organism>